<dbReference type="InterPro" id="IPR009003">
    <property type="entry name" value="Peptidase_S1_PA"/>
</dbReference>
<dbReference type="GO" id="GO:0006508">
    <property type="term" value="P:proteolysis"/>
    <property type="evidence" value="ECO:0007669"/>
    <property type="project" value="UniProtKB-KW"/>
</dbReference>
<keyword evidence="3" id="KW-0645">Protease</keyword>
<evidence type="ECO:0000256" key="2">
    <source>
        <dbReference type="ARBA" id="ARBA00023157"/>
    </source>
</evidence>
<proteinExistence type="inferred from homology"/>
<dbReference type="GO" id="GO:0004252">
    <property type="term" value="F:serine-type endopeptidase activity"/>
    <property type="evidence" value="ECO:0007669"/>
    <property type="project" value="InterPro"/>
</dbReference>
<dbReference type="PROSITE" id="PS50240">
    <property type="entry name" value="TRYPSIN_DOM"/>
    <property type="match status" value="1"/>
</dbReference>
<evidence type="ECO:0000313" key="6">
    <source>
        <dbReference type="Proteomes" id="UP000095210"/>
    </source>
</evidence>
<reference evidence="6" key="1">
    <citation type="submission" date="2016-03" db="EMBL/GenBank/DDBJ databases">
        <title>Complete genome sequence of the type strain Actinoalloteichus hymeniacidonis DSM 45092.</title>
        <authorList>
            <person name="Schaffert L."/>
            <person name="Albersmeier A."/>
            <person name="Winkler A."/>
            <person name="Kalinowski J."/>
            <person name="Zotchev S."/>
            <person name="Ruckert C."/>
        </authorList>
    </citation>
    <scope>NUCLEOTIDE SEQUENCE [LARGE SCALE GENOMIC DNA]</scope>
    <source>
        <strain evidence="6">HPA177(T) (DSM 45092(T))</strain>
    </source>
</reference>
<evidence type="ECO:0000313" key="5">
    <source>
        <dbReference type="EMBL" id="AOS62630.1"/>
    </source>
</evidence>
<dbReference type="PRINTS" id="PR00722">
    <property type="entry name" value="CHYMOTRYPSIN"/>
</dbReference>
<dbReference type="FunFam" id="2.40.10.10:FF:000068">
    <property type="entry name" value="transmembrane protease serine 2"/>
    <property type="match status" value="1"/>
</dbReference>
<dbReference type="SMART" id="SM00020">
    <property type="entry name" value="Tryp_SPc"/>
    <property type="match status" value="1"/>
</dbReference>
<dbReference type="PANTHER" id="PTHR24276">
    <property type="entry name" value="POLYSERASE-RELATED"/>
    <property type="match status" value="1"/>
</dbReference>
<gene>
    <name evidence="5" type="ORF">TL08_09075</name>
</gene>
<dbReference type="InterPro" id="IPR001314">
    <property type="entry name" value="Peptidase_S1A"/>
</dbReference>
<dbReference type="Proteomes" id="UP000095210">
    <property type="component" value="Chromosome"/>
</dbReference>
<dbReference type="InterPro" id="IPR018114">
    <property type="entry name" value="TRYPSIN_HIS"/>
</dbReference>
<keyword evidence="3" id="KW-0378">Hydrolase</keyword>
<sequence length="260" mass="27210">MAALLVVAAPVATAGASTESGSVAEGRIIGGVAADTAEHPWTVALTTPSRDLYCGGALVAPTKVITAAHCLALPSADGVRIKPRSDIQVVVGRTDLRTDHGVQVGVSDIWVHPRYTSFVDGEDVAVLTLDRRVENETIELIGRNDERLYAAGTPATTMGWGRTSESGATSPTLRSLDLPMLANDYCLTAYPEFDAHAMVCAGFPEGGRDACAGDSGGPLVVEGKLVGLVSWGDGCARADSPGVYTRLLSYREVLERLTRG</sequence>
<dbReference type="PROSITE" id="PS00135">
    <property type="entry name" value="TRYPSIN_SER"/>
    <property type="match status" value="1"/>
</dbReference>
<dbReference type="CDD" id="cd00190">
    <property type="entry name" value="Tryp_SPc"/>
    <property type="match status" value="1"/>
</dbReference>
<dbReference type="EMBL" id="CP014859">
    <property type="protein sequence ID" value="AOS62630.1"/>
    <property type="molecule type" value="Genomic_DNA"/>
</dbReference>
<dbReference type="AlphaFoldDB" id="A0AAC9HQA9"/>
<dbReference type="InterPro" id="IPR001254">
    <property type="entry name" value="Trypsin_dom"/>
</dbReference>
<evidence type="ECO:0000259" key="4">
    <source>
        <dbReference type="PROSITE" id="PS50240"/>
    </source>
</evidence>
<organism evidence="5 6">
    <name type="scientific">Actinoalloteichus hymeniacidonis</name>
    <dbReference type="NCBI Taxonomy" id="340345"/>
    <lineage>
        <taxon>Bacteria</taxon>
        <taxon>Bacillati</taxon>
        <taxon>Actinomycetota</taxon>
        <taxon>Actinomycetes</taxon>
        <taxon>Pseudonocardiales</taxon>
        <taxon>Pseudonocardiaceae</taxon>
        <taxon>Actinoalloteichus</taxon>
    </lineage>
</organism>
<dbReference type="SUPFAM" id="SSF50494">
    <property type="entry name" value="Trypsin-like serine proteases"/>
    <property type="match status" value="1"/>
</dbReference>
<keyword evidence="2" id="KW-1015">Disulfide bond</keyword>
<evidence type="ECO:0000256" key="3">
    <source>
        <dbReference type="RuleBase" id="RU363034"/>
    </source>
</evidence>
<comment type="similarity">
    <text evidence="1">Belongs to the peptidase S1 family.</text>
</comment>
<name>A0AAC9HQA9_9PSEU</name>
<feature type="domain" description="Peptidase S1" evidence="4">
    <location>
        <begin position="28"/>
        <end position="259"/>
    </location>
</feature>
<dbReference type="PROSITE" id="PS00134">
    <property type="entry name" value="TRYPSIN_HIS"/>
    <property type="match status" value="1"/>
</dbReference>
<accession>A0AAC9HQA9</accession>
<dbReference type="FunFam" id="2.40.10.10:FF:000002">
    <property type="entry name" value="Transmembrane protease serine"/>
    <property type="match status" value="1"/>
</dbReference>
<dbReference type="PANTHER" id="PTHR24276:SF98">
    <property type="entry name" value="FI18310P1-RELATED"/>
    <property type="match status" value="1"/>
</dbReference>
<evidence type="ECO:0000256" key="1">
    <source>
        <dbReference type="ARBA" id="ARBA00007664"/>
    </source>
</evidence>
<dbReference type="KEGG" id="ahm:TL08_09075"/>
<dbReference type="Pfam" id="PF00089">
    <property type="entry name" value="Trypsin"/>
    <property type="match status" value="1"/>
</dbReference>
<dbReference type="InterPro" id="IPR043504">
    <property type="entry name" value="Peptidase_S1_PA_chymotrypsin"/>
</dbReference>
<protein>
    <submittedName>
        <fullName evidence="5">Trypsin</fullName>
    </submittedName>
</protein>
<dbReference type="InterPro" id="IPR033116">
    <property type="entry name" value="TRYPSIN_SER"/>
</dbReference>
<keyword evidence="3" id="KW-0720">Serine protease</keyword>
<keyword evidence="6" id="KW-1185">Reference proteome</keyword>
<dbReference type="Gene3D" id="2.40.10.10">
    <property type="entry name" value="Trypsin-like serine proteases"/>
    <property type="match status" value="1"/>
</dbReference>
<dbReference type="InterPro" id="IPR050430">
    <property type="entry name" value="Peptidase_S1"/>
</dbReference>